<gene>
    <name evidence="2" type="ORF">OA50_03401</name>
</gene>
<dbReference type="InterPro" id="IPR036249">
    <property type="entry name" value="Thioredoxin-like_sf"/>
</dbReference>
<dbReference type="PATRIC" id="fig|1515334.3.peg.3420"/>
<dbReference type="Pfam" id="PF00462">
    <property type="entry name" value="Glutaredoxin"/>
    <property type="match status" value="1"/>
</dbReference>
<reference evidence="2 3" key="1">
    <citation type="submission" date="2014-10" db="EMBL/GenBank/DDBJ databases">
        <title>Genome sequence of Ponticoccus sp. strain UMTAT08 isolated from clonal culture of toxic dinoflagellate Alexandrium tamiyavanichii.</title>
        <authorList>
            <person name="Gan H.Y."/>
            <person name="Muhd D.-D."/>
            <person name="Mohd Noor M.E."/>
            <person name="Yeong Y.S."/>
            <person name="Usup G."/>
        </authorList>
    </citation>
    <scope>NUCLEOTIDE SEQUENCE [LARGE SCALE GENOMIC DNA]</scope>
    <source>
        <strain evidence="2 3">UMTAT08</strain>
    </source>
</reference>
<dbReference type="InterPro" id="IPR002109">
    <property type="entry name" value="Glutaredoxin"/>
</dbReference>
<keyword evidence="3" id="KW-1185">Reference proteome</keyword>
<dbReference type="EMBL" id="JSUQ01000013">
    <property type="protein sequence ID" value="KHQ51994.1"/>
    <property type="molecule type" value="Genomic_DNA"/>
</dbReference>
<sequence>MQPQTQTNPNVAVIYTTPTCPDCRQLKAWLDREDIAYQERDLADPEIMQEAKTRYGVRVAPVTVIGNWFTYGTFAAQKPKIEAALNRFEETQT</sequence>
<dbReference type="PROSITE" id="PS51354">
    <property type="entry name" value="GLUTAREDOXIN_2"/>
    <property type="match status" value="1"/>
</dbReference>
<evidence type="ECO:0000313" key="3">
    <source>
        <dbReference type="Proteomes" id="UP000030960"/>
    </source>
</evidence>
<dbReference type="SUPFAM" id="SSF52833">
    <property type="entry name" value="Thioredoxin-like"/>
    <property type="match status" value="1"/>
</dbReference>
<evidence type="ECO:0000259" key="1">
    <source>
        <dbReference type="Pfam" id="PF00462"/>
    </source>
</evidence>
<dbReference type="AlphaFoldDB" id="A0A0B3SNL2"/>
<proteinExistence type="predicted"/>
<feature type="domain" description="Glutaredoxin" evidence="1">
    <location>
        <begin position="13"/>
        <end position="67"/>
    </location>
</feature>
<name>A0A0B3SNL2_9RHOB</name>
<dbReference type="RefSeq" id="WP_052244593.1">
    <property type="nucleotide sequence ID" value="NZ_JSUQ01000013.1"/>
</dbReference>
<dbReference type="Gene3D" id="3.40.30.10">
    <property type="entry name" value="Glutaredoxin"/>
    <property type="match status" value="1"/>
</dbReference>
<comment type="caution">
    <text evidence="2">The sequence shown here is derived from an EMBL/GenBank/DDBJ whole genome shotgun (WGS) entry which is preliminary data.</text>
</comment>
<accession>A0A0B3SNL2</accession>
<evidence type="ECO:0000313" key="2">
    <source>
        <dbReference type="EMBL" id="KHQ51994.1"/>
    </source>
</evidence>
<dbReference type="OrthoDB" id="9795531at2"/>
<organism evidence="2 3">
    <name type="scientific">Mameliella alba</name>
    <dbReference type="NCBI Taxonomy" id="561184"/>
    <lineage>
        <taxon>Bacteria</taxon>
        <taxon>Pseudomonadati</taxon>
        <taxon>Pseudomonadota</taxon>
        <taxon>Alphaproteobacteria</taxon>
        <taxon>Rhodobacterales</taxon>
        <taxon>Roseobacteraceae</taxon>
        <taxon>Mameliella</taxon>
    </lineage>
</organism>
<dbReference type="Proteomes" id="UP000030960">
    <property type="component" value="Unassembled WGS sequence"/>
</dbReference>
<protein>
    <submittedName>
        <fullName evidence="2">Glutaredoxin</fullName>
    </submittedName>
</protein>
<dbReference type="CDD" id="cd02976">
    <property type="entry name" value="NrdH"/>
    <property type="match status" value="1"/>
</dbReference>